<gene>
    <name evidence="1" type="ORF">AVEN_92877_1</name>
</gene>
<comment type="caution">
    <text evidence="1">The sequence shown here is derived from an EMBL/GenBank/DDBJ whole genome shotgun (WGS) entry which is preliminary data.</text>
</comment>
<dbReference type="AlphaFoldDB" id="A0A4Y2T389"/>
<organism evidence="1 2">
    <name type="scientific">Araneus ventricosus</name>
    <name type="common">Orbweaver spider</name>
    <name type="synonym">Epeira ventricosa</name>
    <dbReference type="NCBI Taxonomy" id="182803"/>
    <lineage>
        <taxon>Eukaryota</taxon>
        <taxon>Metazoa</taxon>
        <taxon>Ecdysozoa</taxon>
        <taxon>Arthropoda</taxon>
        <taxon>Chelicerata</taxon>
        <taxon>Arachnida</taxon>
        <taxon>Araneae</taxon>
        <taxon>Araneomorphae</taxon>
        <taxon>Entelegynae</taxon>
        <taxon>Araneoidea</taxon>
        <taxon>Araneidae</taxon>
        <taxon>Araneus</taxon>
    </lineage>
</organism>
<sequence length="128" mass="14577">MRQTTKTTPEVSSSFEKTLKSNTNQRQTAIFWVRLDILTSCLEGHEGILGTISGSFWKSWSDVSKTTPEVSSFENRQIKYGTRQTVKFWARLEAYRPQFGSDTRVFLGRSRHSGTAVDATKMTLEVSF</sequence>
<dbReference type="EMBL" id="BGPR01025409">
    <property type="protein sequence ID" value="GBN94283.1"/>
    <property type="molecule type" value="Genomic_DNA"/>
</dbReference>
<keyword evidence="2" id="KW-1185">Reference proteome</keyword>
<proteinExistence type="predicted"/>
<accession>A0A4Y2T389</accession>
<name>A0A4Y2T389_ARAVE</name>
<evidence type="ECO:0000313" key="1">
    <source>
        <dbReference type="EMBL" id="GBN94283.1"/>
    </source>
</evidence>
<reference evidence="1 2" key="1">
    <citation type="journal article" date="2019" name="Sci. Rep.">
        <title>Orb-weaving spider Araneus ventricosus genome elucidates the spidroin gene catalogue.</title>
        <authorList>
            <person name="Kono N."/>
            <person name="Nakamura H."/>
            <person name="Ohtoshi R."/>
            <person name="Moran D.A.P."/>
            <person name="Shinohara A."/>
            <person name="Yoshida Y."/>
            <person name="Fujiwara M."/>
            <person name="Mori M."/>
            <person name="Tomita M."/>
            <person name="Arakawa K."/>
        </authorList>
    </citation>
    <scope>NUCLEOTIDE SEQUENCE [LARGE SCALE GENOMIC DNA]</scope>
</reference>
<protein>
    <submittedName>
        <fullName evidence="1">Uncharacterized protein</fullName>
    </submittedName>
</protein>
<dbReference type="Proteomes" id="UP000499080">
    <property type="component" value="Unassembled WGS sequence"/>
</dbReference>
<evidence type="ECO:0000313" key="2">
    <source>
        <dbReference type="Proteomes" id="UP000499080"/>
    </source>
</evidence>